<comment type="similarity">
    <text evidence="2">Belongs to the major facilitator superfamily. Monocarboxylate porter (TC 2.A.1.13) family.</text>
</comment>
<evidence type="ECO:0000256" key="4">
    <source>
        <dbReference type="SAM" id="Phobius"/>
    </source>
</evidence>
<evidence type="ECO:0000256" key="2">
    <source>
        <dbReference type="ARBA" id="ARBA00006727"/>
    </source>
</evidence>
<reference evidence="6 7" key="1">
    <citation type="journal article" date="2011" name="PLoS Pathog.">
        <title>Endophytic Life Strategies Decoded by Genome and Transcriptome Analyses of the Mutualistic Root Symbiont Piriformospora indica.</title>
        <authorList>
            <person name="Zuccaro A."/>
            <person name="Lahrmann U."/>
            <person name="Guldener U."/>
            <person name="Langen G."/>
            <person name="Pfiffi S."/>
            <person name="Biedenkopf D."/>
            <person name="Wong P."/>
            <person name="Samans B."/>
            <person name="Grimm C."/>
            <person name="Basiewicz M."/>
            <person name="Murat C."/>
            <person name="Martin F."/>
            <person name="Kogel K.H."/>
        </authorList>
    </citation>
    <scope>NUCLEOTIDE SEQUENCE [LARGE SCALE GENOMIC DNA]</scope>
    <source>
        <strain evidence="6 7">DSM 11827</strain>
    </source>
</reference>
<dbReference type="PANTHER" id="PTHR11360:SF234">
    <property type="entry name" value="MFS-TYPE TRANSPORTER DBAD-RELATED"/>
    <property type="match status" value="1"/>
</dbReference>
<feature type="transmembrane region" description="Helical" evidence="4">
    <location>
        <begin position="134"/>
        <end position="159"/>
    </location>
</feature>
<dbReference type="InterPro" id="IPR020846">
    <property type="entry name" value="MFS_dom"/>
</dbReference>
<feature type="domain" description="Major facilitator superfamily (MFS) profile" evidence="5">
    <location>
        <begin position="242"/>
        <end position="429"/>
    </location>
</feature>
<feature type="transmembrane region" description="Helical" evidence="4">
    <location>
        <begin position="243"/>
        <end position="266"/>
    </location>
</feature>
<dbReference type="SUPFAM" id="SSF103473">
    <property type="entry name" value="MFS general substrate transporter"/>
    <property type="match status" value="1"/>
</dbReference>
<feature type="transmembrane region" description="Helical" evidence="4">
    <location>
        <begin position="171"/>
        <end position="192"/>
    </location>
</feature>
<dbReference type="InterPro" id="IPR050327">
    <property type="entry name" value="Proton-linked_MCT"/>
</dbReference>
<keyword evidence="4" id="KW-1133">Transmembrane helix</keyword>
<dbReference type="eggNOG" id="KOG2504">
    <property type="taxonomic scope" value="Eukaryota"/>
</dbReference>
<evidence type="ECO:0000313" key="6">
    <source>
        <dbReference type="EMBL" id="CCA73996.1"/>
    </source>
</evidence>
<dbReference type="HOGENOM" id="CLU_001265_1_1_1"/>
<feature type="region of interest" description="Disordered" evidence="3">
    <location>
        <begin position="1"/>
        <end position="21"/>
    </location>
</feature>
<dbReference type="PROSITE" id="PS50850">
    <property type="entry name" value="MFS"/>
    <property type="match status" value="1"/>
</dbReference>
<comment type="subcellular location">
    <subcellularLocation>
        <location evidence="1">Membrane</location>
        <topology evidence="1">Multi-pass membrane protein</topology>
    </subcellularLocation>
</comment>
<dbReference type="Gene3D" id="1.20.1250.20">
    <property type="entry name" value="MFS general substrate transporter like domains"/>
    <property type="match status" value="2"/>
</dbReference>
<comment type="caution">
    <text evidence="6">The sequence shown here is derived from an EMBL/GenBank/DDBJ whole genome shotgun (WGS) entry which is preliminary data.</text>
</comment>
<evidence type="ECO:0000256" key="1">
    <source>
        <dbReference type="ARBA" id="ARBA00004141"/>
    </source>
</evidence>
<protein>
    <submittedName>
        <fullName evidence="6">Related to Monocarboxylate transporter</fullName>
    </submittedName>
</protein>
<dbReference type="Proteomes" id="UP000007148">
    <property type="component" value="Unassembled WGS sequence"/>
</dbReference>
<name>G4TRQ3_SERID</name>
<feature type="transmembrane region" description="Helical" evidence="4">
    <location>
        <begin position="278"/>
        <end position="299"/>
    </location>
</feature>
<evidence type="ECO:0000259" key="5">
    <source>
        <dbReference type="PROSITE" id="PS50850"/>
    </source>
</evidence>
<sequence>MSKPDEEKNSGSSGAATVSVQETNTEVKKVLPTFPDGGTRAWLVVLGVAALNFATFGMTVSWGAFQSYYEQTLLHDYSSSTISWIGSLQFALIFMPGVFTGRILDMGYHKLPLGLASAFYVLCTFLTAECKEYYQFLLCQGFGMGLACGFIFPPTLGIVSQWFHKRRATAFGITASGTSLGGIVFPILIRFLLPSLGFKWTVRVLAFIVAFALLLGFLATKTRIPPRPIKKWFNADVIADQGLLFYSAGSFFAFLGMYAILTFLAVSAVVKGIDRSSAFYFVSIMNGASIVGRLSAGVLGDIFGPLNLLIPFTFIAGIVSYAWPYAHNYGGFVGISIVYGMAFGAYVGLLPSPAASLGPIETVGERVGFQLSFMSIAILIGSPIAGAIRARPLGFRGTGIYAGSCIMLAVVCLVLTRRVAKKTWFRGKI</sequence>
<keyword evidence="4" id="KW-0812">Transmembrane</keyword>
<dbReference type="Pfam" id="PF07690">
    <property type="entry name" value="MFS_1"/>
    <property type="match status" value="1"/>
</dbReference>
<keyword evidence="7" id="KW-1185">Reference proteome</keyword>
<feature type="transmembrane region" description="Helical" evidence="4">
    <location>
        <begin position="400"/>
        <end position="420"/>
    </location>
</feature>
<feature type="transmembrane region" description="Helical" evidence="4">
    <location>
        <begin position="371"/>
        <end position="388"/>
    </location>
</feature>
<evidence type="ECO:0000313" key="7">
    <source>
        <dbReference type="Proteomes" id="UP000007148"/>
    </source>
</evidence>
<gene>
    <name evidence="6" type="ORF">PIIN_07950</name>
</gene>
<feature type="transmembrane region" description="Helical" evidence="4">
    <location>
        <begin position="306"/>
        <end position="323"/>
    </location>
</feature>
<dbReference type="EMBL" id="CAFZ01000270">
    <property type="protein sequence ID" value="CCA73996.1"/>
    <property type="molecule type" value="Genomic_DNA"/>
</dbReference>
<dbReference type="GO" id="GO:0016020">
    <property type="term" value="C:membrane"/>
    <property type="evidence" value="ECO:0007669"/>
    <property type="project" value="UniProtKB-SubCell"/>
</dbReference>
<feature type="transmembrane region" description="Helical" evidence="4">
    <location>
        <begin position="204"/>
        <end position="222"/>
    </location>
</feature>
<dbReference type="InterPro" id="IPR011701">
    <property type="entry name" value="MFS"/>
</dbReference>
<dbReference type="OMA" id="MTFTIMS"/>
<feature type="transmembrane region" description="Helical" evidence="4">
    <location>
        <begin position="329"/>
        <end position="350"/>
    </location>
</feature>
<proteinExistence type="inferred from homology"/>
<feature type="transmembrane region" description="Helical" evidence="4">
    <location>
        <begin position="77"/>
        <end position="99"/>
    </location>
</feature>
<dbReference type="PANTHER" id="PTHR11360">
    <property type="entry name" value="MONOCARBOXYLATE TRANSPORTER"/>
    <property type="match status" value="1"/>
</dbReference>
<feature type="transmembrane region" description="Helical" evidence="4">
    <location>
        <begin position="41"/>
        <end position="65"/>
    </location>
</feature>
<dbReference type="AlphaFoldDB" id="G4TRQ3"/>
<organism evidence="6 7">
    <name type="scientific">Serendipita indica (strain DSM 11827)</name>
    <name type="common">Root endophyte fungus</name>
    <name type="synonym">Piriformospora indica</name>
    <dbReference type="NCBI Taxonomy" id="1109443"/>
    <lineage>
        <taxon>Eukaryota</taxon>
        <taxon>Fungi</taxon>
        <taxon>Dikarya</taxon>
        <taxon>Basidiomycota</taxon>
        <taxon>Agaricomycotina</taxon>
        <taxon>Agaricomycetes</taxon>
        <taxon>Sebacinales</taxon>
        <taxon>Serendipitaceae</taxon>
        <taxon>Serendipita</taxon>
    </lineage>
</organism>
<accession>G4TRQ3</accession>
<evidence type="ECO:0000256" key="3">
    <source>
        <dbReference type="SAM" id="MobiDB-lite"/>
    </source>
</evidence>
<keyword evidence="4" id="KW-0472">Membrane</keyword>
<dbReference type="OrthoDB" id="6509908at2759"/>
<dbReference type="GO" id="GO:0022857">
    <property type="term" value="F:transmembrane transporter activity"/>
    <property type="evidence" value="ECO:0007669"/>
    <property type="project" value="InterPro"/>
</dbReference>
<dbReference type="InParanoid" id="G4TRQ3"/>
<feature type="transmembrane region" description="Helical" evidence="4">
    <location>
        <begin position="111"/>
        <end position="128"/>
    </location>
</feature>
<feature type="compositionally biased region" description="Polar residues" evidence="3">
    <location>
        <begin position="10"/>
        <end position="21"/>
    </location>
</feature>
<dbReference type="InterPro" id="IPR036259">
    <property type="entry name" value="MFS_trans_sf"/>
</dbReference>